<dbReference type="SUPFAM" id="SSF54928">
    <property type="entry name" value="RNA-binding domain, RBD"/>
    <property type="match status" value="1"/>
</dbReference>
<sequence length="112" mass="12731">MNARVEMEMCTLKRVKQTPGRKSFPNSGVRRKYTRPDTGREVAAIASRKLGSCLFYPAELLSQKMEKSKHYGYVRFDSETSAQNAIQKLNGYKVYGKALYVLCSEGPKDVDR</sequence>
<accession>A0AAN8ZFT6</accession>
<evidence type="ECO:0000259" key="1">
    <source>
        <dbReference type="Pfam" id="PF00076"/>
    </source>
</evidence>
<evidence type="ECO:0000313" key="2">
    <source>
        <dbReference type="EMBL" id="KAK6936137.1"/>
    </source>
</evidence>
<dbReference type="Gene3D" id="3.30.70.330">
    <property type="match status" value="1"/>
</dbReference>
<dbReference type="AlphaFoldDB" id="A0AAN8ZFT6"/>
<dbReference type="InterPro" id="IPR012677">
    <property type="entry name" value="Nucleotide-bd_a/b_plait_sf"/>
</dbReference>
<protein>
    <submittedName>
        <fullName evidence="2">RNA recognition motif domain</fullName>
    </submittedName>
</protein>
<proteinExistence type="predicted"/>
<organism evidence="2 3">
    <name type="scientific">Dillenia turbinata</name>
    <dbReference type="NCBI Taxonomy" id="194707"/>
    <lineage>
        <taxon>Eukaryota</taxon>
        <taxon>Viridiplantae</taxon>
        <taxon>Streptophyta</taxon>
        <taxon>Embryophyta</taxon>
        <taxon>Tracheophyta</taxon>
        <taxon>Spermatophyta</taxon>
        <taxon>Magnoliopsida</taxon>
        <taxon>eudicotyledons</taxon>
        <taxon>Gunneridae</taxon>
        <taxon>Pentapetalae</taxon>
        <taxon>Dilleniales</taxon>
        <taxon>Dilleniaceae</taxon>
        <taxon>Dillenia</taxon>
    </lineage>
</organism>
<reference evidence="2 3" key="1">
    <citation type="submission" date="2023-12" db="EMBL/GenBank/DDBJ databases">
        <title>A high-quality genome assembly for Dillenia turbinata (Dilleniales).</title>
        <authorList>
            <person name="Chanderbali A."/>
        </authorList>
    </citation>
    <scope>NUCLEOTIDE SEQUENCE [LARGE SCALE GENOMIC DNA]</scope>
    <source>
        <strain evidence="2">LSX21</strain>
        <tissue evidence="2">Leaf</tissue>
    </source>
</reference>
<name>A0AAN8ZFT6_9MAGN</name>
<comment type="caution">
    <text evidence="2">The sequence shown here is derived from an EMBL/GenBank/DDBJ whole genome shotgun (WGS) entry which is preliminary data.</text>
</comment>
<dbReference type="InterPro" id="IPR035979">
    <property type="entry name" value="RBD_domain_sf"/>
</dbReference>
<dbReference type="Pfam" id="PF00076">
    <property type="entry name" value="RRM_1"/>
    <property type="match status" value="1"/>
</dbReference>
<dbReference type="InterPro" id="IPR000504">
    <property type="entry name" value="RRM_dom"/>
</dbReference>
<dbReference type="GO" id="GO:0003723">
    <property type="term" value="F:RNA binding"/>
    <property type="evidence" value="ECO:0007669"/>
    <property type="project" value="InterPro"/>
</dbReference>
<keyword evidence="3" id="KW-1185">Reference proteome</keyword>
<dbReference type="EMBL" id="JBAMMX010000007">
    <property type="protein sequence ID" value="KAK6936137.1"/>
    <property type="molecule type" value="Genomic_DNA"/>
</dbReference>
<evidence type="ECO:0000313" key="3">
    <source>
        <dbReference type="Proteomes" id="UP001370490"/>
    </source>
</evidence>
<feature type="domain" description="RRM" evidence="1">
    <location>
        <begin position="65"/>
        <end position="99"/>
    </location>
</feature>
<dbReference type="Proteomes" id="UP001370490">
    <property type="component" value="Unassembled WGS sequence"/>
</dbReference>
<gene>
    <name evidence="2" type="ORF">RJ641_033167</name>
</gene>